<keyword evidence="2" id="KW-0963">Cytoplasm</keyword>
<gene>
    <name evidence="5" type="ORF">M9458_004565</name>
</gene>
<evidence type="ECO:0000259" key="4">
    <source>
        <dbReference type="Pfam" id="PF05729"/>
    </source>
</evidence>
<dbReference type="GO" id="GO:0005737">
    <property type="term" value="C:cytoplasm"/>
    <property type="evidence" value="ECO:0007669"/>
    <property type="project" value="UniProtKB-SubCell"/>
</dbReference>
<feature type="non-terminal residue" evidence="5">
    <location>
        <position position="263"/>
    </location>
</feature>
<evidence type="ECO:0000256" key="3">
    <source>
        <dbReference type="ARBA" id="ARBA00022737"/>
    </source>
</evidence>
<dbReference type="EMBL" id="JAMKFB020000002">
    <property type="protein sequence ID" value="KAL0201378.1"/>
    <property type="molecule type" value="Genomic_DNA"/>
</dbReference>
<dbReference type="PANTHER" id="PTHR45690:SF19">
    <property type="entry name" value="NACHT, LRR AND PYD DOMAINS-CONTAINING PROTEIN 3"/>
    <property type="match status" value="1"/>
</dbReference>
<protein>
    <recommendedName>
        <fullName evidence="4">NACHT domain-containing protein</fullName>
    </recommendedName>
</protein>
<evidence type="ECO:0000313" key="6">
    <source>
        <dbReference type="Proteomes" id="UP001529510"/>
    </source>
</evidence>
<proteinExistence type="predicted"/>
<dbReference type="Proteomes" id="UP001529510">
    <property type="component" value="Unassembled WGS sequence"/>
</dbReference>
<accession>A0ABD0RU95</accession>
<organism evidence="5 6">
    <name type="scientific">Cirrhinus mrigala</name>
    <name type="common">Mrigala</name>
    <dbReference type="NCBI Taxonomy" id="683832"/>
    <lineage>
        <taxon>Eukaryota</taxon>
        <taxon>Metazoa</taxon>
        <taxon>Chordata</taxon>
        <taxon>Craniata</taxon>
        <taxon>Vertebrata</taxon>
        <taxon>Euteleostomi</taxon>
        <taxon>Actinopterygii</taxon>
        <taxon>Neopterygii</taxon>
        <taxon>Teleostei</taxon>
        <taxon>Ostariophysi</taxon>
        <taxon>Cypriniformes</taxon>
        <taxon>Cyprinidae</taxon>
        <taxon>Labeoninae</taxon>
        <taxon>Labeonini</taxon>
        <taxon>Cirrhinus</taxon>
    </lineage>
</organism>
<sequence>MSAHTDPLQKATPEVILCALLRRYLIPDSSLLVTTRTRRTVNKLLNGKQYFTEIMGFSEKNVEMYFQKFFSKEYDCVRANETLLTACSSPVVCRIISEIFRFGANVTSGLETTTSIYADFVSTLLEHQCQDLNQSVPTLLRSLGQLAERGMLEQEVMFDKKTVYETVADPAGNLFLSKLLLKKIIRQETMFSFMHLSIQEFFTALYYVLLDEEKSQRKVGELLHTVERGWALSGWSDRDFSMVDVEERRAKMLQPVMIFLCGL</sequence>
<evidence type="ECO:0000256" key="1">
    <source>
        <dbReference type="ARBA" id="ARBA00004496"/>
    </source>
</evidence>
<feature type="domain" description="NACHT" evidence="4">
    <location>
        <begin position="8"/>
        <end position="73"/>
    </location>
</feature>
<evidence type="ECO:0000313" key="5">
    <source>
        <dbReference type="EMBL" id="KAL0201378.1"/>
    </source>
</evidence>
<keyword evidence="3" id="KW-0677">Repeat</keyword>
<reference evidence="5 6" key="1">
    <citation type="submission" date="2024-05" db="EMBL/GenBank/DDBJ databases">
        <title>Genome sequencing and assembly of Indian major carp, Cirrhinus mrigala (Hamilton, 1822).</title>
        <authorList>
            <person name="Mohindra V."/>
            <person name="Chowdhury L.M."/>
            <person name="Lal K."/>
            <person name="Jena J.K."/>
        </authorList>
    </citation>
    <scope>NUCLEOTIDE SEQUENCE [LARGE SCALE GENOMIC DNA]</scope>
    <source>
        <strain evidence="5">CM1030</strain>
        <tissue evidence="5">Blood</tissue>
    </source>
</reference>
<dbReference type="AlphaFoldDB" id="A0ABD0RU95"/>
<dbReference type="Pfam" id="PF05729">
    <property type="entry name" value="NACHT"/>
    <property type="match status" value="1"/>
</dbReference>
<comment type="subcellular location">
    <subcellularLocation>
        <location evidence="1">Cytoplasm</location>
    </subcellularLocation>
</comment>
<dbReference type="PANTHER" id="PTHR45690">
    <property type="entry name" value="NACHT, LRR AND PYD DOMAINS-CONTAINING PROTEIN 12"/>
    <property type="match status" value="1"/>
</dbReference>
<name>A0ABD0RU95_CIRMR</name>
<keyword evidence="6" id="KW-1185">Reference proteome</keyword>
<evidence type="ECO:0000256" key="2">
    <source>
        <dbReference type="ARBA" id="ARBA00022490"/>
    </source>
</evidence>
<comment type="caution">
    <text evidence="5">The sequence shown here is derived from an EMBL/GenBank/DDBJ whole genome shotgun (WGS) entry which is preliminary data.</text>
</comment>
<dbReference type="InterPro" id="IPR007111">
    <property type="entry name" value="NACHT_NTPase"/>
</dbReference>
<dbReference type="InterPro" id="IPR050637">
    <property type="entry name" value="NLRP_innate_immun_reg"/>
</dbReference>